<dbReference type="PANTHER" id="PTHR30489:SF0">
    <property type="entry name" value="LIPOPROTEIN-RELEASING SYSTEM TRANSMEMBRANE PROTEIN LOLE"/>
    <property type="match status" value="1"/>
</dbReference>
<feature type="transmembrane region" description="Helical" evidence="7">
    <location>
        <begin position="379"/>
        <end position="400"/>
    </location>
</feature>
<proteinExistence type="inferred from homology"/>
<dbReference type="InterPro" id="IPR051447">
    <property type="entry name" value="Lipoprotein-release_system"/>
</dbReference>
<keyword evidence="6 7" id="KW-0472">Membrane</keyword>
<comment type="caution">
    <text evidence="10">The sequence shown here is derived from an EMBL/GenBank/DDBJ whole genome shotgun (WGS) entry which is preliminary data.</text>
</comment>
<dbReference type="InterPro" id="IPR025857">
    <property type="entry name" value="MacB_PCD"/>
</dbReference>
<evidence type="ECO:0000256" key="4">
    <source>
        <dbReference type="ARBA" id="ARBA00022692"/>
    </source>
</evidence>
<evidence type="ECO:0000256" key="5">
    <source>
        <dbReference type="ARBA" id="ARBA00022989"/>
    </source>
</evidence>
<evidence type="ECO:0000256" key="6">
    <source>
        <dbReference type="ARBA" id="ARBA00023136"/>
    </source>
</evidence>
<name>A0A0S7WS11_UNCT6</name>
<evidence type="ECO:0000256" key="7">
    <source>
        <dbReference type="SAM" id="Phobius"/>
    </source>
</evidence>
<dbReference type="PROSITE" id="PS51257">
    <property type="entry name" value="PROKAR_LIPOPROTEIN"/>
    <property type="match status" value="1"/>
</dbReference>
<keyword evidence="3" id="KW-1003">Cell membrane</keyword>
<feature type="transmembrane region" description="Helical" evidence="7">
    <location>
        <begin position="312"/>
        <end position="335"/>
    </location>
</feature>
<dbReference type="GO" id="GO:0044874">
    <property type="term" value="P:lipoprotein localization to outer membrane"/>
    <property type="evidence" value="ECO:0007669"/>
    <property type="project" value="TreeGrafter"/>
</dbReference>
<evidence type="ECO:0000259" key="8">
    <source>
        <dbReference type="Pfam" id="PF02687"/>
    </source>
</evidence>
<dbReference type="PANTHER" id="PTHR30489">
    <property type="entry name" value="LIPOPROTEIN-RELEASING SYSTEM TRANSMEMBRANE PROTEIN LOLE"/>
    <property type="match status" value="1"/>
</dbReference>
<feature type="transmembrane region" description="Helical" evidence="7">
    <location>
        <begin position="347"/>
        <end position="367"/>
    </location>
</feature>
<evidence type="ECO:0000256" key="3">
    <source>
        <dbReference type="ARBA" id="ARBA00022475"/>
    </source>
</evidence>
<evidence type="ECO:0000313" key="11">
    <source>
        <dbReference type="Proteomes" id="UP000052008"/>
    </source>
</evidence>
<dbReference type="EMBL" id="LIZS01000034">
    <property type="protein sequence ID" value="KPJ52976.1"/>
    <property type="molecule type" value="Genomic_DNA"/>
</dbReference>
<comment type="similarity">
    <text evidence="2">Belongs to the ABC-4 integral membrane protein family. LolC/E subfamily.</text>
</comment>
<keyword evidence="5 7" id="KW-1133">Transmembrane helix</keyword>
<feature type="domain" description="MacB-like periplasmic core" evidence="9">
    <location>
        <begin position="21"/>
        <end position="240"/>
    </location>
</feature>
<dbReference type="Pfam" id="PF02687">
    <property type="entry name" value="FtsX"/>
    <property type="match status" value="1"/>
</dbReference>
<feature type="transmembrane region" description="Helical" evidence="7">
    <location>
        <begin position="21"/>
        <end position="42"/>
    </location>
</feature>
<evidence type="ECO:0000256" key="2">
    <source>
        <dbReference type="ARBA" id="ARBA00005236"/>
    </source>
</evidence>
<reference evidence="10 11" key="1">
    <citation type="journal article" date="2015" name="Microbiome">
        <title>Genomic resolution of linkages in carbon, nitrogen, and sulfur cycling among widespread estuary sediment bacteria.</title>
        <authorList>
            <person name="Baker B.J."/>
            <person name="Lazar C.S."/>
            <person name="Teske A.P."/>
            <person name="Dick G.J."/>
        </authorList>
    </citation>
    <scope>NUCLEOTIDE SEQUENCE [LARGE SCALE GENOMIC DNA]</scope>
    <source>
        <strain evidence="10">DG_24</strain>
    </source>
</reference>
<evidence type="ECO:0000313" key="10">
    <source>
        <dbReference type="EMBL" id="KPJ52976.1"/>
    </source>
</evidence>
<comment type="subcellular location">
    <subcellularLocation>
        <location evidence="1">Cell membrane</location>
        <topology evidence="1">Multi-pass membrane protein</topology>
    </subcellularLocation>
</comment>
<organism evidence="10 11">
    <name type="scientific">candidate division TA06 bacterium DG_24</name>
    <dbReference type="NCBI Taxonomy" id="1703770"/>
    <lineage>
        <taxon>Bacteria</taxon>
        <taxon>Bacteria division TA06</taxon>
    </lineage>
</organism>
<sequence length="413" mass="44609">MRVSIITKFAVRSLGRNVRRTLLSVVGIGIGCAVALFLTAFMRASNQMRVRAIAESGFGHARIVPIEWERTRDNELRLPDWEVALETARSTDGVKVAAPHARVTALLAFGTRVAGVEMVGVDPPAEQQTSRLVLAVSAGRYLRTGDRGVTVIGSTIAERLDVELDDDLLLTVVRGDGEMEYAMLRIVGIINTGSREIDGSICHITLEDLERLTGVVGAGEITLTFDDPRKTDRLAAQLEERVPEGDAVLTWKQVVPAQGADYESDRAFMNLLMGIVVVVVVLGITSAQLTAILERKREFAVLMALGMKGLQVIRLVLVETVTLGILGAAAGLLLALPPVYYTATRGLNFAAILGGDSAISGVLFDPIFYSDMGVWMIPYALFVALISTLIAAVWPAWYAFNTDPTSALSLREA</sequence>
<dbReference type="AlphaFoldDB" id="A0A0S7WS11"/>
<feature type="transmembrane region" description="Helical" evidence="7">
    <location>
        <begin position="267"/>
        <end position="291"/>
    </location>
</feature>
<dbReference type="Pfam" id="PF12704">
    <property type="entry name" value="MacB_PCD"/>
    <property type="match status" value="1"/>
</dbReference>
<accession>A0A0S7WS11</accession>
<evidence type="ECO:0000256" key="1">
    <source>
        <dbReference type="ARBA" id="ARBA00004651"/>
    </source>
</evidence>
<evidence type="ECO:0008006" key="12">
    <source>
        <dbReference type="Google" id="ProtNLM"/>
    </source>
</evidence>
<dbReference type="InterPro" id="IPR003838">
    <property type="entry name" value="ABC3_permease_C"/>
</dbReference>
<dbReference type="Proteomes" id="UP000052008">
    <property type="component" value="Unassembled WGS sequence"/>
</dbReference>
<protein>
    <recommendedName>
        <fullName evidence="12">ABC3 transporter permease protein domain-containing protein</fullName>
    </recommendedName>
</protein>
<gene>
    <name evidence="10" type="ORF">AMJ39_06360</name>
</gene>
<keyword evidence="4 7" id="KW-0812">Transmembrane</keyword>
<dbReference type="GO" id="GO:0098797">
    <property type="term" value="C:plasma membrane protein complex"/>
    <property type="evidence" value="ECO:0007669"/>
    <property type="project" value="TreeGrafter"/>
</dbReference>
<feature type="domain" description="ABC3 transporter permease C-terminal" evidence="8">
    <location>
        <begin position="271"/>
        <end position="404"/>
    </location>
</feature>
<evidence type="ECO:0000259" key="9">
    <source>
        <dbReference type="Pfam" id="PF12704"/>
    </source>
</evidence>
<dbReference type="STRING" id="1703770.AMJ39_06360"/>